<evidence type="ECO:0000313" key="3">
    <source>
        <dbReference type="EMBL" id="ASB42035.1"/>
    </source>
</evidence>
<proteinExistence type="predicted"/>
<dbReference type="GO" id="GO:0046872">
    <property type="term" value="F:metal ion binding"/>
    <property type="evidence" value="ECO:0007669"/>
    <property type="project" value="UniProtKB-KW"/>
</dbReference>
<dbReference type="CDD" id="cd07010">
    <property type="entry name" value="cupin_PMI_type_I_N_bac"/>
    <property type="match status" value="1"/>
</dbReference>
<dbReference type="SUPFAM" id="SSF51182">
    <property type="entry name" value="RmlC-like cupins"/>
    <property type="match status" value="1"/>
</dbReference>
<evidence type="ECO:0000313" key="4">
    <source>
        <dbReference type="EMBL" id="QQR31303.1"/>
    </source>
</evidence>
<evidence type="ECO:0000313" key="5">
    <source>
        <dbReference type="Proteomes" id="UP000196710"/>
    </source>
</evidence>
<evidence type="ECO:0000256" key="2">
    <source>
        <dbReference type="ARBA" id="ARBA00022833"/>
    </source>
</evidence>
<dbReference type="InterPro" id="IPR014710">
    <property type="entry name" value="RmlC-like_jellyroll"/>
</dbReference>
<dbReference type="PANTHER" id="PTHR42742:SF3">
    <property type="entry name" value="FRUCTOKINASE"/>
    <property type="match status" value="1"/>
</dbReference>
<dbReference type="InterPro" id="IPR011051">
    <property type="entry name" value="RmlC_Cupin_sf"/>
</dbReference>
<reference evidence="3" key="1">
    <citation type="journal article" date="2017" name="Genome Announc.">
        <title>High-Quality Whole-Genome Sequences of the Oligo-Mouse-Microbiota Bacterial Community.</title>
        <authorList>
            <person name="Garzetti D."/>
            <person name="Brugiroux S."/>
            <person name="Bunk B."/>
            <person name="Pukall R."/>
            <person name="McCoy K.D."/>
            <person name="Macpherson A.J."/>
            <person name="Stecher B."/>
        </authorList>
    </citation>
    <scope>NUCLEOTIDE SEQUENCE</scope>
    <source>
        <strain evidence="3">KB18</strain>
    </source>
</reference>
<dbReference type="Proteomes" id="UP000596035">
    <property type="component" value="Chromosome"/>
</dbReference>
<evidence type="ECO:0000256" key="1">
    <source>
        <dbReference type="ARBA" id="ARBA00022723"/>
    </source>
</evidence>
<organism evidence="4 6">
    <name type="scientific">Acutalibacter muris</name>
    <dbReference type="NCBI Taxonomy" id="1796620"/>
    <lineage>
        <taxon>Bacteria</taxon>
        <taxon>Bacillati</taxon>
        <taxon>Bacillota</taxon>
        <taxon>Clostridia</taxon>
        <taxon>Eubacteriales</taxon>
        <taxon>Acutalibacteraceae</taxon>
        <taxon>Acutalibacter</taxon>
    </lineage>
</organism>
<dbReference type="RefSeq" id="WP_066538754.1">
    <property type="nucleotide sequence ID" value="NZ_CAJTCQ010000001.1"/>
</dbReference>
<dbReference type="InterPro" id="IPR051804">
    <property type="entry name" value="Carb_Metab_Reg_Kinase/Isom"/>
</dbReference>
<dbReference type="Gene3D" id="2.60.120.10">
    <property type="entry name" value="Jelly Rolls"/>
    <property type="match status" value="1"/>
</dbReference>
<reference evidence="4 6" key="3">
    <citation type="submission" date="2020-11" db="EMBL/GenBank/DDBJ databases">
        <title>Closed and high quality bacterial genomes of the OMM12 community.</title>
        <authorList>
            <person name="Marbouty M."/>
            <person name="Lamy-Besnier Q."/>
            <person name="Debarbieux L."/>
            <person name="Koszul R."/>
        </authorList>
    </citation>
    <scope>NUCLEOTIDE SEQUENCE [LARGE SCALE GENOMIC DNA]</scope>
    <source>
        <strain evidence="4 6">KB18</strain>
    </source>
</reference>
<dbReference type="EMBL" id="CP065321">
    <property type="protein sequence ID" value="QQR31303.1"/>
    <property type="molecule type" value="Genomic_DNA"/>
</dbReference>
<gene>
    <name evidence="3" type="ORF">ADH66_16060</name>
    <name evidence="4" type="ORF">I5Q82_06435</name>
</gene>
<keyword evidence="2" id="KW-0862">Zinc</keyword>
<dbReference type="AlphaFoldDB" id="A0A1Z2XUC6"/>
<evidence type="ECO:0000313" key="6">
    <source>
        <dbReference type="Proteomes" id="UP000596035"/>
    </source>
</evidence>
<sequence length="615" mass="70144">MSFMFNPYPYDDPNAINHVSISPDIRESVTRDTGATARRVLKDAQKIIAEKGRCVLGIDGYVSAPIDRFRGMVELLGAAEGVTVRCISAAGLYLPEEELHDKLLPYLPEDRETDPPLLYGRLYDKGIEGLMDPEKIEQTAKSLRNFSESSKGLLLLWGSGALIDALLPLCDLRLFIDMTQKRTILNIKNGSAGNLGYTERRSPTEMIRHSYYVDFEALMPHRGRLAREGKIDYYLTGDDPEHIQSLSIPALKALFGAMVQQPLRCKPVYIEGVWGGFYVKRLRNLPEEMKNCAWVFDLIPMEVSIVAEDSGLSLEFPFYFFVQLIGEQLMGKKAHEKFGGYFPIRFNYDDTYHASGNMSIQCHPDGDYVRKNNGELGRQDESYYMVVAGQEAKTYCGFRRDADVEEFIEKARRAEKYGEGFDHDQYVYSEPSRPGMQFLIPAGTIHASGRNQVILEIGSLTIGSYTYKMYDYMRKDLDGNLRPIHTYHGDKVLRRDFREPWVKENLLQQPRVLREGDGFVETVVGEHDLLYFSLHNVRFPERYTDEATDRFHVLVLVEGEKCLIRSLTDPSKYFAQNYLDMVIVPAGFGPYEVINEGVGVITMHKTLLKDGFENE</sequence>
<keyword evidence="5" id="KW-1185">Reference proteome</keyword>
<accession>A0A1Z2XUC6</accession>
<dbReference type="KEGG" id="amur:ADH66_16060"/>
<name>A0A1Z2XUC6_9FIRM</name>
<keyword evidence="4" id="KW-0413">Isomerase</keyword>
<keyword evidence="1" id="KW-0479">Metal-binding</keyword>
<dbReference type="EMBL" id="CP021422">
    <property type="protein sequence ID" value="ASB42035.1"/>
    <property type="molecule type" value="Genomic_DNA"/>
</dbReference>
<dbReference type="PANTHER" id="PTHR42742">
    <property type="entry name" value="TRANSCRIPTIONAL REPRESSOR MPRA"/>
    <property type="match status" value="1"/>
</dbReference>
<dbReference type="Proteomes" id="UP000196710">
    <property type="component" value="Chromosome"/>
</dbReference>
<reference evidence="5" key="2">
    <citation type="submission" date="2017-05" db="EMBL/GenBank/DDBJ databases">
        <title>Improved OligoMM genomes.</title>
        <authorList>
            <person name="Garzetti D."/>
        </authorList>
    </citation>
    <scope>NUCLEOTIDE SEQUENCE [LARGE SCALE GENOMIC DNA]</scope>
    <source>
        <strain evidence="5">KB18</strain>
    </source>
</reference>
<protein>
    <submittedName>
        <fullName evidence="4">Class I mannose-6-phosphate isomerase</fullName>
    </submittedName>
    <submittedName>
        <fullName evidence="3">Phosphoheptose isomerase</fullName>
    </submittedName>
</protein>
<dbReference type="GO" id="GO:0016853">
    <property type="term" value="F:isomerase activity"/>
    <property type="evidence" value="ECO:0007669"/>
    <property type="project" value="UniProtKB-KW"/>
</dbReference>